<dbReference type="EMBL" id="KN565171">
    <property type="protein sequence ID" value="KHJ85142.1"/>
    <property type="molecule type" value="Genomic_DNA"/>
</dbReference>
<evidence type="ECO:0000313" key="1">
    <source>
        <dbReference type="EMBL" id="KHJ85142.1"/>
    </source>
</evidence>
<gene>
    <name evidence="1" type="ORF">OESDEN_15137</name>
</gene>
<name>A0A0B1SNT5_OESDE</name>
<reference evidence="1 2" key="1">
    <citation type="submission" date="2014-03" db="EMBL/GenBank/DDBJ databases">
        <title>Draft genome of the hookworm Oesophagostomum dentatum.</title>
        <authorList>
            <person name="Mitreva M."/>
        </authorList>
    </citation>
    <scope>NUCLEOTIDE SEQUENCE [LARGE SCALE GENOMIC DNA]</scope>
    <source>
        <strain evidence="1 2">OD-Hann</strain>
    </source>
</reference>
<organism evidence="1 2">
    <name type="scientific">Oesophagostomum dentatum</name>
    <name type="common">Nodular worm</name>
    <dbReference type="NCBI Taxonomy" id="61180"/>
    <lineage>
        <taxon>Eukaryota</taxon>
        <taxon>Metazoa</taxon>
        <taxon>Ecdysozoa</taxon>
        <taxon>Nematoda</taxon>
        <taxon>Chromadorea</taxon>
        <taxon>Rhabditida</taxon>
        <taxon>Rhabditina</taxon>
        <taxon>Rhabditomorpha</taxon>
        <taxon>Strongyloidea</taxon>
        <taxon>Strongylidae</taxon>
        <taxon>Oesophagostomum</taxon>
    </lineage>
</organism>
<keyword evidence="2" id="KW-1185">Reference proteome</keyword>
<proteinExistence type="predicted"/>
<accession>A0A0B1SNT5</accession>
<protein>
    <submittedName>
        <fullName evidence="1">Uncharacterized protein</fullName>
    </submittedName>
</protein>
<sequence length="59" mass="6791">MYLLRVMSSWATYYDITYLPPMTRLPEETKSEFAARTQAAICEVVGVPAGHFDGSLWYR</sequence>
<evidence type="ECO:0000313" key="2">
    <source>
        <dbReference type="Proteomes" id="UP000053660"/>
    </source>
</evidence>
<dbReference type="Proteomes" id="UP000053660">
    <property type="component" value="Unassembled WGS sequence"/>
</dbReference>
<dbReference type="AlphaFoldDB" id="A0A0B1SNT5"/>
<dbReference type="OrthoDB" id="5863462at2759"/>